<dbReference type="EMBL" id="CP108058">
    <property type="protein sequence ID" value="WUO51654.1"/>
    <property type="molecule type" value="Genomic_DNA"/>
</dbReference>
<organism evidence="1 2">
    <name type="scientific">Streptomyces goshikiensis</name>
    <dbReference type="NCBI Taxonomy" id="1942"/>
    <lineage>
        <taxon>Bacteria</taxon>
        <taxon>Bacillati</taxon>
        <taxon>Actinomycetota</taxon>
        <taxon>Actinomycetes</taxon>
        <taxon>Kitasatosporales</taxon>
        <taxon>Streptomycetaceae</taxon>
        <taxon>Streptomyces</taxon>
    </lineage>
</organism>
<geneLocation type="plasmid" evidence="1 2">
    <name>unnamed1</name>
</geneLocation>
<gene>
    <name evidence="1" type="ORF">OHU17_36975</name>
</gene>
<reference evidence="1" key="1">
    <citation type="submission" date="2022-10" db="EMBL/GenBank/DDBJ databases">
        <title>The complete genomes of actinobacterial strains from the NBC collection.</title>
        <authorList>
            <person name="Joergensen T.S."/>
            <person name="Alvarez Arevalo M."/>
            <person name="Sterndorff E.B."/>
            <person name="Faurdal D."/>
            <person name="Vuksanovic O."/>
            <person name="Mourched A.-S."/>
            <person name="Charusanti P."/>
            <person name="Shaw S."/>
            <person name="Blin K."/>
            <person name="Weber T."/>
        </authorList>
    </citation>
    <scope>NUCLEOTIDE SEQUENCE</scope>
    <source>
        <strain evidence="1">NBC_00283</strain>
        <plasmid evidence="1">unnamed1</plasmid>
    </source>
</reference>
<dbReference type="Proteomes" id="UP001432075">
    <property type="component" value="Plasmid unnamed1"/>
</dbReference>
<evidence type="ECO:0000313" key="1">
    <source>
        <dbReference type="EMBL" id="WUO51654.1"/>
    </source>
</evidence>
<sequence>MKYACCFCDLTVDVEQDASATVVRFDPLDPAHDGGVLRQQVHAHSHCLRNRVSASIDLWWEH</sequence>
<keyword evidence="1" id="KW-0614">Plasmid</keyword>
<name>A0ABZ1RYX1_9ACTN</name>
<accession>A0ABZ1RYX1</accession>
<dbReference type="RefSeq" id="WP_328777861.1">
    <property type="nucleotide sequence ID" value="NZ_CP108058.1"/>
</dbReference>
<evidence type="ECO:0000313" key="2">
    <source>
        <dbReference type="Proteomes" id="UP001432075"/>
    </source>
</evidence>
<keyword evidence="2" id="KW-1185">Reference proteome</keyword>
<protein>
    <submittedName>
        <fullName evidence="1">Uncharacterized protein</fullName>
    </submittedName>
</protein>
<proteinExistence type="predicted"/>